<sequence>MAAPYRRPVILSVSTLGSSLVAPIGGSRGVLMRLAVLTVSVCICRYWACAEWRFGTDVATWLPLTRGNLFCPAVATKVRGTCIATDSRRYFSTASEPLSQISSGGLVISAFPPASKVVRLAAFPNDFGKDVSLLWLTLSFVKAGILPSASGMSFRRL</sequence>
<dbReference type="AlphaFoldDB" id="A0A6B0UWG4"/>
<evidence type="ECO:0000313" key="1">
    <source>
        <dbReference type="EMBL" id="MXU94129.1"/>
    </source>
</evidence>
<organism evidence="1">
    <name type="scientific">Ixodes ricinus</name>
    <name type="common">Common tick</name>
    <name type="synonym">Acarus ricinus</name>
    <dbReference type="NCBI Taxonomy" id="34613"/>
    <lineage>
        <taxon>Eukaryota</taxon>
        <taxon>Metazoa</taxon>
        <taxon>Ecdysozoa</taxon>
        <taxon>Arthropoda</taxon>
        <taxon>Chelicerata</taxon>
        <taxon>Arachnida</taxon>
        <taxon>Acari</taxon>
        <taxon>Parasitiformes</taxon>
        <taxon>Ixodida</taxon>
        <taxon>Ixodoidea</taxon>
        <taxon>Ixodidae</taxon>
        <taxon>Ixodinae</taxon>
        <taxon>Ixodes</taxon>
    </lineage>
</organism>
<reference evidence="1" key="1">
    <citation type="submission" date="2019-12" db="EMBL/GenBank/DDBJ databases">
        <title>An insight into the sialome of adult female Ixodes ricinus ticks feeding for 6 days.</title>
        <authorList>
            <person name="Perner J."/>
            <person name="Ribeiro J.M.C."/>
        </authorList>
    </citation>
    <scope>NUCLEOTIDE SEQUENCE</scope>
    <source>
        <strain evidence="1">Semi-engorged</strain>
        <tissue evidence="1">Salivary glands</tissue>
    </source>
</reference>
<name>A0A6B0UWG4_IXORI</name>
<protein>
    <submittedName>
        <fullName evidence="1">Putative secreted protein</fullName>
    </submittedName>
</protein>
<dbReference type="EMBL" id="GIFC01012046">
    <property type="protein sequence ID" value="MXU94129.1"/>
    <property type="molecule type" value="Transcribed_RNA"/>
</dbReference>
<accession>A0A6B0UWG4</accession>
<proteinExistence type="predicted"/>